<reference evidence="2" key="1">
    <citation type="submission" date="2015-06" db="EMBL/GenBank/DDBJ databases">
        <title>Expansion of signal transduction pathways in fungi by whole-genome duplication.</title>
        <authorList>
            <consortium name="DOE Joint Genome Institute"/>
            <person name="Corrochano L.M."/>
            <person name="Kuo A."/>
            <person name="Marcet-Houben M."/>
            <person name="Polaino S."/>
            <person name="Salamov A."/>
            <person name="Villalobos J.M."/>
            <person name="Alvarez M.I."/>
            <person name="Avalos J."/>
            <person name="Benito E.P."/>
            <person name="Benoit I."/>
            <person name="Burger G."/>
            <person name="Camino L.P."/>
            <person name="Canovas D."/>
            <person name="Cerda-Olmedo E."/>
            <person name="Cheng J.-F."/>
            <person name="Dominguez A."/>
            <person name="Elias M."/>
            <person name="Eslava A.P."/>
            <person name="Glaser F."/>
            <person name="Grimwood J."/>
            <person name="Gutierrez G."/>
            <person name="Heitman J."/>
            <person name="Henrissat B."/>
            <person name="Iturriaga E.A."/>
            <person name="Lang B.F."/>
            <person name="Lavin J.L."/>
            <person name="Lee S."/>
            <person name="Li W."/>
            <person name="Lindquist E."/>
            <person name="Lopez-Garcia S."/>
            <person name="Luque E.M."/>
            <person name="Marcos A.T."/>
            <person name="Martin J."/>
            <person name="McCluskey K."/>
            <person name="Medina H.R."/>
            <person name="Miralles-Duran A."/>
            <person name="Miyazaki A."/>
            <person name="Munoz-Torres E."/>
            <person name="Oguiza J.A."/>
            <person name="Ohm R."/>
            <person name="Olmedo M."/>
            <person name="Orejas M."/>
            <person name="Ortiz-Castellanos L."/>
            <person name="Pisabarro A.G."/>
            <person name="Rodriguez-Romero J."/>
            <person name="Ruiz-Herrera J."/>
            <person name="Ruiz-Vazquez R."/>
            <person name="Sanz C."/>
            <person name="Schackwitz W."/>
            <person name="Schmutz J."/>
            <person name="Shahriari M."/>
            <person name="Shelest E."/>
            <person name="Silva-Franco F."/>
            <person name="Soanes D."/>
            <person name="Syed K."/>
            <person name="Tagua V.G."/>
            <person name="Talbot N.J."/>
            <person name="Thon M."/>
            <person name="De vries R.P."/>
            <person name="Wiebenga A."/>
            <person name="Yadav J.S."/>
            <person name="Braun E.L."/>
            <person name="Baker S."/>
            <person name="Garre V."/>
            <person name="Horwitz B."/>
            <person name="Torres-Martinez S."/>
            <person name="Idnurm A."/>
            <person name="Herrera-Estrella A."/>
            <person name="Gabaldon T."/>
            <person name="Grigoriev I.V."/>
        </authorList>
    </citation>
    <scope>NUCLEOTIDE SEQUENCE [LARGE SCALE GENOMIC DNA]</scope>
    <source>
        <strain evidence="2">NRRL 1555(-)</strain>
    </source>
</reference>
<dbReference type="RefSeq" id="XP_018284397.1">
    <property type="nucleotide sequence ID" value="XM_018432910.1"/>
</dbReference>
<evidence type="ECO:0008006" key="3">
    <source>
        <dbReference type="Google" id="ProtNLM"/>
    </source>
</evidence>
<dbReference type="GeneID" id="28993816"/>
<evidence type="ECO:0000313" key="2">
    <source>
        <dbReference type="Proteomes" id="UP000077315"/>
    </source>
</evidence>
<dbReference type="AlphaFoldDB" id="A0A167JNE8"/>
<protein>
    <recommendedName>
        <fullName evidence="3">Homeodomain-like DNA binding domain-containing transcription factor</fullName>
    </recommendedName>
</protein>
<accession>A0A167JNE8</accession>
<evidence type="ECO:0000313" key="1">
    <source>
        <dbReference type="EMBL" id="OAD66357.1"/>
    </source>
</evidence>
<keyword evidence="2" id="KW-1185">Reference proteome</keyword>
<dbReference type="Proteomes" id="UP000077315">
    <property type="component" value="Unassembled WGS sequence"/>
</dbReference>
<dbReference type="EMBL" id="KV441003">
    <property type="protein sequence ID" value="OAD66357.1"/>
    <property type="molecule type" value="Genomic_DNA"/>
</dbReference>
<sequence>MSNPQLAEWAKETFGLQKAPDASIISKILKRGDQSLIMQADQIEEAVIL</sequence>
<gene>
    <name evidence="1" type="ORF">PHYBLDRAFT_152430</name>
</gene>
<dbReference type="VEuPathDB" id="FungiDB:PHYBLDRAFT_152430"/>
<dbReference type="OrthoDB" id="2402233at2759"/>
<organism evidence="1 2">
    <name type="scientific">Phycomyces blakesleeanus (strain ATCC 8743b / DSM 1359 / FGSC 10004 / NBRC 33097 / NRRL 1555)</name>
    <dbReference type="NCBI Taxonomy" id="763407"/>
    <lineage>
        <taxon>Eukaryota</taxon>
        <taxon>Fungi</taxon>
        <taxon>Fungi incertae sedis</taxon>
        <taxon>Mucoromycota</taxon>
        <taxon>Mucoromycotina</taxon>
        <taxon>Mucoromycetes</taxon>
        <taxon>Mucorales</taxon>
        <taxon>Phycomycetaceae</taxon>
        <taxon>Phycomyces</taxon>
    </lineage>
</organism>
<dbReference type="InParanoid" id="A0A167JNE8"/>
<proteinExistence type="predicted"/>
<name>A0A167JNE8_PHYB8</name>